<dbReference type="Gene3D" id="3.40.50.720">
    <property type="entry name" value="NAD(P)-binding Rossmann-like Domain"/>
    <property type="match status" value="1"/>
</dbReference>
<comment type="similarity">
    <text evidence="1 3">Belongs to the short-chain dehydrogenases/reductases (SDR) family.</text>
</comment>
<proteinExistence type="inferred from homology"/>
<evidence type="ECO:0000256" key="2">
    <source>
        <dbReference type="ARBA" id="ARBA00023002"/>
    </source>
</evidence>
<dbReference type="Proteomes" id="UP001497383">
    <property type="component" value="Chromosome 6"/>
</dbReference>
<evidence type="ECO:0000313" key="6">
    <source>
        <dbReference type="Proteomes" id="UP001497383"/>
    </source>
</evidence>
<feature type="transmembrane region" description="Helical" evidence="4">
    <location>
        <begin position="54"/>
        <end position="76"/>
    </location>
</feature>
<dbReference type="PRINTS" id="PR00081">
    <property type="entry name" value="GDHRDH"/>
</dbReference>
<accession>A0ABP0ZRC1</accession>
<dbReference type="PANTHER" id="PTHR24322:SF736">
    <property type="entry name" value="RETINOL DEHYDROGENASE 10"/>
    <property type="match status" value="1"/>
</dbReference>
<evidence type="ECO:0000256" key="1">
    <source>
        <dbReference type="ARBA" id="ARBA00006484"/>
    </source>
</evidence>
<evidence type="ECO:0000256" key="3">
    <source>
        <dbReference type="RuleBase" id="RU000363"/>
    </source>
</evidence>
<dbReference type="InterPro" id="IPR036291">
    <property type="entry name" value="NAD(P)-bd_dom_sf"/>
</dbReference>
<feature type="transmembrane region" description="Helical" evidence="4">
    <location>
        <begin position="12"/>
        <end position="34"/>
    </location>
</feature>
<evidence type="ECO:0000313" key="5">
    <source>
        <dbReference type="EMBL" id="CAK9441064.1"/>
    </source>
</evidence>
<protein>
    <submittedName>
        <fullName evidence="5">Uncharacterized protein</fullName>
    </submittedName>
</protein>
<name>A0ABP0ZRC1_9ASCO</name>
<dbReference type="EMBL" id="OZ022410">
    <property type="protein sequence ID" value="CAK9441064.1"/>
    <property type="molecule type" value="Genomic_DNA"/>
</dbReference>
<keyword evidence="4" id="KW-0812">Transmembrane</keyword>
<dbReference type="PRINTS" id="PR00080">
    <property type="entry name" value="SDRFAMILY"/>
</dbReference>
<keyword evidence="4" id="KW-1133">Transmembrane helix</keyword>
<dbReference type="GeneID" id="92210129"/>
<dbReference type="PANTHER" id="PTHR24322">
    <property type="entry name" value="PKSB"/>
    <property type="match status" value="1"/>
</dbReference>
<reference evidence="5 6" key="1">
    <citation type="submission" date="2024-03" db="EMBL/GenBank/DDBJ databases">
        <authorList>
            <person name="Brejova B."/>
        </authorList>
    </citation>
    <scope>NUCLEOTIDE SEQUENCE [LARGE SCALE GENOMIC DNA]</scope>
    <source>
        <strain evidence="5 6">CBS 14171</strain>
    </source>
</reference>
<keyword evidence="4" id="KW-0472">Membrane</keyword>
<keyword evidence="6" id="KW-1185">Reference proteome</keyword>
<organism evidence="5 6">
    <name type="scientific">Lodderomyces beijingensis</name>
    <dbReference type="NCBI Taxonomy" id="1775926"/>
    <lineage>
        <taxon>Eukaryota</taxon>
        <taxon>Fungi</taxon>
        <taxon>Dikarya</taxon>
        <taxon>Ascomycota</taxon>
        <taxon>Saccharomycotina</taxon>
        <taxon>Pichiomycetes</taxon>
        <taxon>Debaryomycetaceae</taxon>
        <taxon>Candida/Lodderomyces clade</taxon>
        <taxon>Lodderomyces</taxon>
    </lineage>
</organism>
<dbReference type="RefSeq" id="XP_066831871.1">
    <property type="nucleotide sequence ID" value="XM_066975209.1"/>
</dbReference>
<dbReference type="Pfam" id="PF00106">
    <property type="entry name" value="adh_short"/>
    <property type="match status" value="1"/>
</dbReference>
<sequence length="350" mass="38666">MSSRQSVGGNSSSWLKALLVVDVIALVAFLLSYAEIHPHVLSANTFSFRLLSFPAYYLLAISIASSIVMFVGYLVSYNFPNGEWEKLGSSDVALVTGGSNGLGLEITKALMEKQATVYVLDRVAPPSKLLAGPNLYYLPCDLGNEEDISDTVDNLLRELRSANRFISVLVNNAGIRDNKAMINLDFSRVKSIFNVNTLSQVLILQKVISNHLQHNEMGQLSLVTVSSILGVFAPRNLSIYSASKAAQIMFHESLQQELKEYPKIRLLLVTPGQMDTELFKDVTPTKQLVAPVVSHVKLAGIIVERVNKGYMGCLAKPIYASFLPGVRTAPMFIQDFCRWISEMDDKIKET</sequence>
<dbReference type="InterPro" id="IPR002347">
    <property type="entry name" value="SDR_fam"/>
</dbReference>
<dbReference type="SUPFAM" id="SSF51735">
    <property type="entry name" value="NAD(P)-binding Rossmann-fold domains"/>
    <property type="match status" value="1"/>
</dbReference>
<keyword evidence="2" id="KW-0560">Oxidoreductase</keyword>
<evidence type="ECO:0000256" key="4">
    <source>
        <dbReference type="SAM" id="Phobius"/>
    </source>
</evidence>
<gene>
    <name evidence="5" type="ORF">LODBEIA_P49330</name>
</gene>